<feature type="domain" description="GP-PDE" evidence="9">
    <location>
        <begin position="29"/>
        <end position="351"/>
    </location>
</feature>
<sequence length="367" mass="42514">MFYVSLLLLLLLAGSDCRVFQFPFQTNEPYNIAHRGSSGEFPEESVLAYKRAIEEGADFIEADITATKDGKLICFHDLILDSVTDVHDHPEFASRKQTYVVDGVNVTGYFAVDFTLEELKSLRLIQRYPNRDQSYNGSKLQIPTFEEFIAIALASPKSERVGIYVEIKSPTFINHHVKWSEGRKFEDVFLNILKKYDYNAKYLTKEWLDKPVFIQSFDPSSLIYLHNKTSSPKILLIAPDSITSDTKQTYEEIISDDYLDYISKIVVGIGPAKEAIAPVDSNNKLLPMTDLVDKAHARGLEVHPWTFNHERNLLLPFDYHQDPYREYDMFVNTLEVDGVFTDSPESFETYRRQWRIFSKRKRPYKNE</sequence>
<dbReference type="GO" id="GO:0006629">
    <property type="term" value="P:lipid metabolic process"/>
    <property type="evidence" value="ECO:0007669"/>
    <property type="project" value="InterPro"/>
</dbReference>
<name>D8S4D7_SELML</name>
<dbReference type="Proteomes" id="UP000001514">
    <property type="component" value="Unassembled WGS sequence"/>
</dbReference>
<dbReference type="HOGENOM" id="CLU_030226_4_1_1"/>
<dbReference type="EMBL" id="GL377601">
    <property type="protein sequence ID" value="EFJ20926.1"/>
    <property type="molecule type" value="Genomic_DNA"/>
</dbReference>
<dbReference type="InterPro" id="IPR030395">
    <property type="entry name" value="GP_PDE_dom"/>
</dbReference>
<dbReference type="CDD" id="cd08602">
    <property type="entry name" value="GDPD_ScGlpQ1_like"/>
    <property type="match status" value="1"/>
</dbReference>
<dbReference type="SUPFAM" id="SSF51695">
    <property type="entry name" value="PLC-like phosphodiesterases"/>
    <property type="match status" value="1"/>
</dbReference>
<dbReference type="EC" id="3.1.4.46" evidence="2"/>
<keyword evidence="5" id="KW-0378">Hydrolase</keyword>
<accession>D8S4D7</accession>
<evidence type="ECO:0000256" key="2">
    <source>
        <dbReference type="ARBA" id="ARBA00012247"/>
    </source>
</evidence>
<dbReference type="STRING" id="88036.D8S4D7"/>
<evidence type="ECO:0000313" key="10">
    <source>
        <dbReference type="EMBL" id="EFJ20926.1"/>
    </source>
</evidence>
<keyword evidence="11" id="KW-1185">Reference proteome</keyword>
<dbReference type="Gramene" id="EFJ20926">
    <property type="protein sequence ID" value="EFJ20926"/>
    <property type="gene ID" value="SELMODRAFT_108000"/>
</dbReference>
<dbReference type="GO" id="GO:0006071">
    <property type="term" value="P:glycerol metabolic process"/>
    <property type="evidence" value="ECO:0007669"/>
    <property type="project" value="UniProtKB-KW"/>
</dbReference>
<evidence type="ECO:0000256" key="5">
    <source>
        <dbReference type="ARBA" id="ARBA00022801"/>
    </source>
</evidence>
<comment type="catalytic activity">
    <reaction evidence="7">
        <text>a sn-glycero-3-phosphodiester + H2O = an alcohol + sn-glycerol 3-phosphate + H(+)</text>
        <dbReference type="Rhea" id="RHEA:12969"/>
        <dbReference type="ChEBI" id="CHEBI:15377"/>
        <dbReference type="ChEBI" id="CHEBI:15378"/>
        <dbReference type="ChEBI" id="CHEBI:30879"/>
        <dbReference type="ChEBI" id="CHEBI:57597"/>
        <dbReference type="ChEBI" id="CHEBI:83408"/>
        <dbReference type="EC" id="3.1.4.46"/>
    </reaction>
</comment>
<dbReference type="Pfam" id="PF03009">
    <property type="entry name" value="GDPD"/>
    <property type="match status" value="1"/>
</dbReference>
<proteinExistence type="inferred from homology"/>
<dbReference type="KEGG" id="smo:SELMODRAFT_108000"/>
<reference evidence="10 11" key="1">
    <citation type="journal article" date="2011" name="Science">
        <title>The Selaginella genome identifies genetic changes associated with the evolution of vascular plants.</title>
        <authorList>
            <person name="Banks J.A."/>
            <person name="Nishiyama T."/>
            <person name="Hasebe M."/>
            <person name="Bowman J.L."/>
            <person name="Gribskov M."/>
            <person name="dePamphilis C."/>
            <person name="Albert V.A."/>
            <person name="Aono N."/>
            <person name="Aoyama T."/>
            <person name="Ambrose B.A."/>
            <person name="Ashton N.W."/>
            <person name="Axtell M.J."/>
            <person name="Barker E."/>
            <person name="Barker M.S."/>
            <person name="Bennetzen J.L."/>
            <person name="Bonawitz N.D."/>
            <person name="Chapple C."/>
            <person name="Cheng C."/>
            <person name="Correa L.G."/>
            <person name="Dacre M."/>
            <person name="DeBarry J."/>
            <person name="Dreyer I."/>
            <person name="Elias M."/>
            <person name="Engstrom E.M."/>
            <person name="Estelle M."/>
            <person name="Feng L."/>
            <person name="Finet C."/>
            <person name="Floyd S.K."/>
            <person name="Frommer W.B."/>
            <person name="Fujita T."/>
            <person name="Gramzow L."/>
            <person name="Gutensohn M."/>
            <person name="Harholt J."/>
            <person name="Hattori M."/>
            <person name="Heyl A."/>
            <person name="Hirai T."/>
            <person name="Hiwatashi Y."/>
            <person name="Ishikawa M."/>
            <person name="Iwata M."/>
            <person name="Karol K.G."/>
            <person name="Koehler B."/>
            <person name="Kolukisaoglu U."/>
            <person name="Kubo M."/>
            <person name="Kurata T."/>
            <person name="Lalonde S."/>
            <person name="Li K."/>
            <person name="Li Y."/>
            <person name="Litt A."/>
            <person name="Lyons E."/>
            <person name="Manning G."/>
            <person name="Maruyama T."/>
            <person name="Michael T.P."/>
            <person name="Mikami K."/>
            <person name="Miyazaki S."/>
            <person name="Morinaga S."/>
            <person name="Murata T."/>
            <person name="Mueller-Roeber B."/>
            <person name="Nelson D.R."/>
            <person name="Obara M."/>
            <person name="Oguri Y."/>
            <person name="Olmstead R.G."/>
            <person name="Onodera N."/>
            <person name="Petersen B.L."/>
            <person name="Pils B."/>
            <person name="Prigge M."/>
            <person name="Rensing S.A."/>
            <person name="Riano-Pachon D.M."/>
            <person name="Roberts A.W."/>
            <person name="Sato Y."/>
            <person name="Scheller H.V."/>
            <person name="Schulz B."/>
            <person name="Schulz C."/>
            <person name="Shakirov E.V."/>
            <person name="Shibagaki N."/>
            <person name="Shinohara N."/>
            <person name="Shippen D.E."/>
            <person name="Soerensen I."/>
            <person name="Sotooka R."/>
            <person name="Sugimoto N."/>
            <person name="Sugita M."/>
            <person name="Sumikawa N."/>
            <person name="Tanurdzic M."/>
            <person name="Theissen G."/>
            <person name="Ulvskov P."/>
            <person name="Wakazuki S."/>
            <person name="Weng J.K."/>
            <person name="Willats W.W."/>
            <person name="Wipf D."/>
            <person name="Wolf P.G."/>
            <person name="Yang L."/>
            <person name="Zimmer A.D."/>
            <person name="Zhu Q."/>
            <person name="Mitros T."/>
            <person name="Hellsten U."/>
            <person name="Loque D."/>
            <person name="Otillar R."/>
            <person name="Salamov A."/>
            <person name="Schmutz J."/>
            <person name="Shapiro H."/>
            <person name="Lindquist E."/>
            <person name="Lucas S."/>
            <person name="Rokhsar D."/>
            <person name="Grigoriev I.V."/>
        </authorList>
    </citation>
    <scope>NUCLEOTIDE SEQUENCE [LARGE SCALE GENOMIC DNA]</scope>
</reference>
<evidence type="ECO:0000313" key="11">
    <source>
        <dbReference type="Proteomes" id="UP000001514"/>
    </source>
</evidence>
<evidence type="ECO:0000256" key="3">
    <source>
        <dbReference type="ARBA" id="ARBA00022729"/>
    </source>
</evidence>
<dbReference type="Gene3D" id="3.20.20.190">
    <property type="entry name" value="Phosphatidylinositol (PI) phosphodiesterase"/>
    <property type="match status" value="1"/>
</dbReference>
<evidence type="ECO:0000256" key="8">
    <source>
        <dbReference type="SAM" id="SignalP"/>
    </source>
</evidence>
<dbReference type="PROSITE" id="PS51704">
    <property type="entry name" value="GP_PDE"/>
    <property type="match status" value="1"/>
</dbReference>
<dbReference type="GO" id="GO:0008889">
    <property type="term" value="F:glycerophosphodiester phosphodiesterase activity"/>
    <property type="evidence" value="ECO:0000318"/>
    <property type="project" value="GO_Central"/>
</dbReference>
<keyword evidence="6" id="KW-0325">Glycoprotein</keyword>
<protein>
    <recommendedName>
        <fullName evidence="2">glycerophosphodiester phosphodiesterase</fullName>
        <ecNumber evidence="2">3.1.4.46</ecNumber>
    </recommendedName>
</protein>
<evidence type="ECO:0000256" key="7">
    <source>
        <dbReference type="ARBA" id="ARBA00047512"/>
    </source>
</evidence>
<dbReference type="FunFam" id="3.20.20.190:FF:000023">
    <property type="entry name" value="Glycerophosphodiester phosphodiesterase GDPD5"/>
    <property type="match status" value="1"/>
</dbReference>
<gene>
    <name evidence="10" type="ORF">SELMODRAFT_108000</name>
</gene>
<dbReference type="AlphaFoldDB" id="D8S4D7"/>
<evidence type="ECO:0000256" key="6">
    <source>
        <dbReference type="ARBA" id="ARBA00023180"/>
    </source>
</evidence>
<feature type="chain" id="PRO_5003122402" description="glycerophosphodiester phosphodiesterase" evidence="8">
    <location>
        <begin position="18"/>
        <end position="367"/>
    </location>
</feature>
<evidence type="ECO:0000256" key="1">
    <source>
        <dbReference type="ARBA" id="ARBA00007277"/>
    </source>
</evidence>
<comment type="similarity">
    <text evidence="1">Belongs to the glycerophosphoryl diester phosphodiesterase family.</text>
</comment>
<dbReference type="eggNOG" id="KOG2258">
    <property type="taxonomic scope" value="Eukaryota"/>
</dbReference>
<evidence type="ECO:0000256" key="4">
    <source>
        <dbReference type="ARBA" id="ARBA00022798"/>
    </source>
</evidence>
<dbReference type="PANTHER" id="PTHR43620">
    <property type="entry name" value="GLYCEROPHOSPHORYL DIESTER PHOSPHODIESTERASE"/>
    <property type="match status" value="1"/>
</dbReference>
<dbReference type="InterPro" id="IPR017946">
    <property type="entry name" value="PLC-like_Pdiesterase_TIM-brl"/>
</dbReference>
<keyword evidence="4" id="KW-0319">Glycerol metabolism</keyword>
<keyword evidence="3 8" id="KW-0732">Signal</keyword>
<dbReference type="InParanoid" id="D8S4D7"/>
<feature type="signal peptide" evidence="8">
    <location>
        <begin position="1"/>
        <end position="17"/>
    </location>
</feature>
<dbReference type="PANTHER" id="PTHR43620:SF7">
    <property type="entry name" value="GLYCEROPHOSPHODIESTER PHOSPHODIESTERASE GDPD5-RELATED"/>
    <property type="match status" value="1"/>
</dbReference>
<organism evidence="11">
    <name type="scientific">Selaginella moellendorffii</name>
    <name type="common">Spikemoss</name>
    <dbReference type="NCBI Taxonomy" id="88036"/>
    <lineage>
        <taxon>Eukaryota</taxon>
        <taxon>Viridiplantae</taxon>
        <taxon>Streptophyta</taxon>
        <taxon>Embryophyta</taxon>
        <taxon>Tracheophyta</taxon>
        <taxon>Lycopodiopsida</taxon>
        <taxon>Selaginellales</taxon>
        <taxon>Selaginellaceae</taxon>
        <taxon>Selaginella</taxon>
    </lineage>
</organism>
<evidence type="ECO:0000259" key="9">
    <source>
        <dbReference type="PROSITE" id="PS51704"/>
    </source>
</evidence>